<feature type="compositionally biased region" description="Acidic residues" evidence="1">
    <location>
        <begin position="263"/>
        <end position="281"/>
    </location>
</feature>
<feature type="compositionally biased region" description="Acidic residues" evidence="1">
    <location>
        <begin position="299"/>
        <end position="311"/>
    </location>
</feature>
<evidence type="ECO:0000313" key="2">
    <source>
        <dbReference type="EMBL" id="EEQ91385.2"/>
    </source>
</evidence>
<evidence type="ECO:0000313" key="3">
    <source>
        <dbReference type="Proteomes" id="UP000002039"/>
    </source>
</evidence>
<dbReference type="RefSeq" id="XP_045277928.1">
    <property type="nucleotide sequence ID" value="XM_045422240.1"/>
</dbReference>
<feature type="compositionally biased region" description="Low complexity" evidence="1">
    <location>
        <begin position="214"/>
        <end position="223"/>
    </location>
</feature>
<accession>A0ABP2F6I9</accession>
<keyword evidence="3" id="KW-1185">Reference proteome</keyword>
<feature type="region of interest" description="Disordered" evidence="1">
    <location>
        <begin position="186"/>
        <end position="311"/>
    </location>
</feature>
<proteinExistence type="predicted"/>
<protein>
    <submittedName>
        <fullName evidence="2">Uncharacterized protein</fullName>
    </submittedName>
</protein>
<feature type="compositionally biased region" description="Basic and acidic residues" evidence="1">
    <location>
        <begin position="243"/>
        <end position="262"/>
    </location>
</feature>
<feature type="compositionally biased region" description="Polar residues" evidence="1">
    <location>
        <begin position="224"/>
        <end position="242"/>
    </location>
</feature>
<dbReference type="Proteomes" id="UP000002039">
    <property type="component" value="Unassembled WGS sequence"/>
</dbReference>
<dbReference type="EMBL" id="EQ999979">
    <property type="protein sequence ID" value="EEQ91385.2"/>
    <property type="molecule type" value="Genomic_DNA"/>
</dbReference>
<dbReference type="GeneID" id="69028370"/>
<gene>
    <name evidence="2" type="ORF">BDCG_06505</name>
</gene>
<name>A0ABP2F6I9_AJEDR</name>
<sequence length="351" mass="40010">MTTERVRVQHLYNCCQNFKAKLNSVYKILLQQHEATGRTPPDDSDNYKRSKATAVCFELETTQDKFLEALTSSSVKVYFDYLERTHKESIKPASSLNNYWRVFKSLYTKKTDKTLDESESTARDCRRYKNVVIKRWGLRRLPKHKPSGTKDDVYRVLRFHWERSLQRSMLVRSSVSMSRLVYSCPLSPDLGPGKRKRLPLNDDRGLLVSKRAKSATSRRASAAVQETSSPDQTNLSDVNMSDSSHDGLEDASEHSPLTKESDIDNDTGDEDDEDEDEDDISFADSGYDSVSPTNKPDGDFIEDVTDDEYDAGPEETGALLWRHISFHIIRYSQPGRPNLLLAQITLLHTKG</sequence>
<reference evidence="3" key="1">
    <citation type="journal article" date="2015" name="PLoS Genet.">
        <title>The dynamic genome and transcriptome of the human fungal pathogen Blastomyces and close relative Emmonsia.</title>
        <authorList>
            <person name="Munoz J.F."/>
            <person name="Gauthier G.M."/>
            <person name="Desjardins C.A."/>
            <person name="Gallo J.E."/>
            <person name="Holder J."/>
            <person name="Sullivan T.D."/>
            <person name="Marty A.J."/>
            <person name="Carmen J.C."/>
            <person name="Chen Z."/>
            <person name="Ding L."/>
            <person name="Gujja S."/>
            <person name="Magrini V."/>
            <person name="Misas E."/>
            <person name="Mitreva M."/>
            <person name="Priest M."/>
            <person name="Saif S."/>
            <person name="Whiston E.A."/>
            <person name="Young S."/>
            <person name="Zeng Q."/>
            <person name="Goldman W.E."/>
            <person name="Mardis E.R."/>
            <person name="Taylor J.W."/>
            <person name="McEwen J.G."/>
            <person name="Clay O.K."/>
            <person name="Klein B.S."/>
            <person name="Cuomo C.A."/>
        </authorList>
    </citation>
    <scope>NUCLEOTIDE SEQUENCE [LARGE SCALE GENOMIC DNA]</scope>
    <source>
        <strain evidence="3">ER-3 / ATCC MYA-2586</strain>
    </source>
</reference>
<evidence type="ECO:0000256" key="1">
    <source>
        <dbReference type="SAM" id="MobiDB-lite"/>
    </source>
</evidence>
<organism evidence="2 3">
    <name type="scientific">Ajellomyces dermatitidis (strain ER-3 / ATCC MYA-2586)</name>
    <name type="common">Blastomyces dermatitidis</name>
    <dbReference type="NCBI Taxonomy" id="559297"/>
    <lineage>
        <taxon>Eukaryota</taxon>
        <taxon>Fungi</taxon>
        <taxon>Dikarya</taxon>
        <taxon>Ascomycota</taxon>
        <taxon>Pezizomycotina</taxon>
        <taxon>Eurotiomycetes</taxon>
        <taxon>Eurotiomycetidae</taxon>
        <taxon>Onygenales</taxon>
        <taxon>Ajellomycetaceae</taxon>
        <taxon>Blastomyces</taxon>
    </lineage>
</organism>